<feature type="compositionally biased region" description="Polar residues" evidence="1">
    <location>
        <begin position="11"/>
        <end position="21"/>
    </location>
</feature>
<gene>
    <name evidence="2" type="ORF">G4D63_07180</name>
</gene>
<evidence type="ECO:0000313" key="3">
    <source>
        <dbReference type="Proteomes" id="UP000481043"/>
    </source>
</evidence>
<organism evidence="2 3">
    <name type="scientific">Bacillus mesophilus</name>
    <dbReference type="NCBI Taxonomy" id="1808955"/>
    <lineage>
        <taxon>Bacteria</taxon>
        <taxon>Bacillati</taxon>
        <taxon>Bacillota</taxon>
        <taxon>Bacilli</taxon>
        <taxon>Bacillales</taxon>
        <taxon>Bacillaceae</taxon>
        <taxon>Bacillus</taxon>
    </lineage>
</organism>
<sequence length="53" mass="6097">MVNQDFEKFNKNQQAHKSTYVGSDRPHEQTSNDPNYNNNEETDKSPGLTGRDL</sequence>
<dbReference type="Proteomes" id="UP000481043">
    <property type="component" value="Unassembled WGS sequence"/>
</dbReference>
<name>A0A6M0Q567_9BACI</name>
<accession>A0A6M0Q567</accession>
<feature type="compositionally biased region" description="Basic and acidic residues" evidence="1">
    <location>
        <begin position="1"/>
        <end position="10"/>
    </location>
</feature>
<protein>
    <submittedName>
        <fullName evidence="2">Uncharacterized protein</fullName>
    </submittedName>
</protein>
<proteinExistence type="predicted"/>
<reference evidence="2 3" key="1">
    <citation type="submission" date="2020-02" db="EMBL/GenBank/DDBJ databases">
        <title>Bacillus aquiflavi sp. nov., isolated from yellow water of strong flavor Chinese baijiu in Yibin region of China.</title>
        <authorList>
            <person name="Xie J."/>
        </authorList>
    </citation>
    <scope>NUCLEOTIDE SEQUENCE [LARGE SCALE GENOMIC DNA]</scope>
    <source>
        <strain evidence="2 3">SA4</strain>
    </source>
</reference>
<evidence type="ECO:0000256" key="1">
    <source>
        <dbReference type="SAM" id="MobiDB-lite"/>
    </source>
</evidence>
<evidence type="ECO:0000313" key="2">
    <source>
        <dbReference type="EMBL" id="NEY71526.1"/>
    </source>
</evidence>
<keyword evidence="3" id="KW-1185">Reference proteome</keyword>
<dbReference type="RefSeq" id="WP_163178971.1">
    <property type="nucleotide sequence ID" value="NZ_JAAIWM010000002.1"/>
</dbReference>
<feature type="region of interest" description="Disordered" evidence="1">
    <location>
        <begin position="1"/>
        <end position="53"/>
    </location>
</feature>
<dbReference type="AlphaFoldDB" id="A0A6M0Q567"/>
<comment type="caution">
    <text evidence="2">The sequence shown here is derived from an EMBL/GenBank/DDBJ whole genome shotgun (WGS) entry which is preliminary data.</text>
</comment>
<dbReference type="EMBL" id="JAAIWM010000002">
    <property type="protein sequence ID" value="NEY71526.1"/>
    <property type="molecule type" value="Genomic_DNA"/>
</dbReference>